<dbReference type="InterPro" id="IPR013201">
    <property type="entry name" value="Prot_inhib_I29"/>
</dbReference>
<dbReference type="Pfam" id="PF00112">
    <property type="entry name" value="Peptidase_C1"/>
    <property type="match status" value="1"/>
</dbReference>
<dbReference type="PROSITE" id="PS00139">
    <property type="entry name" value="THIOL_PROTEASE_CYS"/>
    <property type="match status" value="1"/>
</dbReference>
<keyword evidence="2" id="KW-0645">Protease</keyword>
<sequence length="345" mass="37862">MTKKEAMNCQPHSVPVLQEHPANSSRLRSVSSSVYNPHNTLKKQFGKWLQYHGKSYGGKDEWMFRFGIFQSNLQFIDYINSLHLPFKLAENRFADMTNSEFKAHFLGLNTSSSSLRSSNHSCDPSGNVPDAVDWRKEGAVTPIRDQGRCGGCWAFATVAAIEGITKIKTGNLIPLSEQQLIDCDTGSYNKGCSGGLMETAYEYLIANGGLVALDDYPYTATDGTGCDQEKSQNKVVTITGYEKVAPNEASLEVAAAQQPVSVGIDADGFIFQFYSSGVFTGYCGSSLNHAVTVVGYGEEAGEKYWIVKNTWGTGWGEEGYIRMERGYRKETGKCGIAMLASYPLQ</sequence>
<dbReference type="PRINTS" id="PR00705">
    <property type="entry name" value="PAPAIN"/>
</dbReference>
<evidence type="ECO:0000256" key="1">
    <source>
        <dbReference type="ARBA" id="ARBA00008455"/>
    </source>
</evidence>
<accession>A0ABQ7EX66</accession>
<dbReference type="InterPro" id="IPR000169">
    <property type="entry name" value="Pept_cys_AS"/>
</dbReference>
<dbReference type="InterPro" id="IPR000668">
    <property type="entry name" value="Peptidase_C1A_C"/>
</dbReference>
<evidence type="ECO:0000259" key="8">
    <source>
        <dbReference type="SMART" id="SM00848"/>
    </source>
</evidence>
<dbReference type="PROSITE" id="PS00639">
    <property type="entry name" value="THIOL_PROTEASE_HIS"/>
    <property type="match status" value="1"/>
</dbReference>
<dbReference type="InterPro" id="IPR038765">
    <property type="entry name" value="Papain-like_cys_pep_sf"/>
</dbReference>
<feature type="domain" description="Cathepsin propeptide inhibitor" evidence="8">
    <location>
        <begin position="45"/>
        <end position="101"/>
    </location>
</feature>
<dbReference type="InterPro" id="IPR025660">
    <property type="entry name" value="Pept_his_AS"/>
</dbReference>
<evidence type="ECO:0000256" key="2">
    <source>
        <dbReference type="ARBA" id="ARBA00022670"/>
    </source>
</evidence>
<dbReference type="InterPro" id="IPR025661">
    <property type="entry name" value="Pept_asp_AS"/>
</dbReference>
<evidence type="ECO:0000259" key="7">
    <source>
        <dbReference type="SMART" id="SM00645"/>
    </source>
</evidence>
<protein>
    <recommendedName>
        <fullName evidence="11">Peptidase C1A papain C-terminal domain-containing protein</fullName>
    </recommendedName>
</protein>
<proteinExistence type="inferred from homology"/>
<evidence type="ECO:0000256" key="5">
    <source>
        <dbReference type="ARBA" id="ARBA00023157"/>
    </source>
</evidence>
<evidence type="ECO:0000313" key="10">
    <source>
        <dbReference type="Proteomes" id="UP000266723"/>
    </source>
</evidence>
<comment type="similarity">
    <text evidence="1">Belongs to the peptidase C1 family.</text>
</comment>
<dbReference type="InterPro" id="IPR013128">
    <property type="entry name" value="Peptidase_C1A"/>
</dbReference>
<evidence type="ECO:0000256" key="6">
    <source>
        <dbReference type="SAM" id="MobiDB-lite"/>
    </source>
</evidence>
<reference evidence="9 10" key="1">
    <citation type="journal article" date="2020" name="BMC Genomics">
        <title>Intraspecific diversification of the crop wild relative Brassica cretica Lam. using demographic model selection.</title>
        <authorList>
            <person name="Kioukis A."/>
            <person name="Michalopoulou V.A."/>
            <person name="Briers L."/>
            <person name="Pirintsos S."/>
            <person name="Studholme D.J."/>
            <person name="Pavlidis P."/>
            <person name="Sarris P.F."/>
        </authorList>
    </citation>
    <scope>NUCLEOTIDE SEQUENCE [LARGE SCALE GENOMIC DNA]</scope>
    <source>
        <strain evidence="10">cv. PFS-1207/04</strain>
    </source>
</reference>
<keyword evidence="4" id="KW-0788">Thiol protease</keyword>
<gene>
    <name evidence="9" type="ORF">DY000_02044564</name>
</gene>
<dbReference type="SMART" id="SM00848">
    <property type="entry name" value="Inhibitor_I29"/>
    <property type="match status" value="1"/>
</dbReference>
<keyword evidence="3" id="KW-0378">Hydrolase</keyword>
<dbReference type="Pfam" id="PF08246">
    <property type="entry name" value="Inhibitor_I29"/>
    <property type="match status" value="1"/>
</dbReference>
<organism evidence="9 10">
    <name type="scientific">Brassica cretica</name>
    <name type="common">Mustard</name>
    <dbReference type="NCBI Taxonomy" id="69181"/>
    <lineage>
        <taxon>Eukaryota</taxon>
        <taxon>Viridiplantae</taxon>
        <taxon>Streptophyta</taxon>
        <taxon>Embryophyta</taxon>
        <taxon>Tracheophyta</taxon>
        <taxon>Spermatophyta</taxon>
        <taxon>Magnoliopsida</taxon>
        <taxon>eudicotyledons</taxon>
        <taxon>Gunneridae</taxon>
        <taxon>Pentapetalae</taxon>
        <taxon>rosids</taxon>
        <taxon>malvids</taxon>
        <taxon>Brassicales</taxon>
        <taxon>Brassicaceae</taxon>
        <taxon>Brassiceae</taxon>
        <taxon>Brassica</taxon>
    </lineage>
</organism>
<dbReference type="InterPro" id="IPR039417">
    <property type="entry name" value="Peptidase_C1A_papain-like"/>
</dbReference>
<dbReference type="SMART" id="SM00645">
    <property type="entry name" value="Pept_C1"/>
    <property type="match status" value="1"/>
</dbReference>
<name>A0ABQ7EX66_BRACR</name>
<evidence type="ECO:0008006" key="11">
    <source>
        <dbReference type="Google" id="ProtNLM"/>
    </source>
</evidence>
<evidence type="ECO:0000313" key="9">
    <source>
        <dbReference type="EMBL" id="KAF3607565.1"/>
    </source>
</evidence>
<keyword evidence="5" id="KW-1015">Disulfide bond</keyword>
<dbReference type="PROSITE" id="PS00640">
    <property type="entry name" value="THIOL_PROTEASE_ASN"/>
    <property type="match status" value="1"/>
</dbReference>
<feature type="domain" description="Peptidase C1A papain C-terminal" evidence="7">
    <location>
        <begin position="128"/>
        <end position="344"/>
    </location>
</feature>
<dbReference type="Gene3D" id="3.90.70.10">
    <property type="entry name" value="Cysteine proteinases"/>
    <property type="match status" value="1"/>
</dbReference>
<dbReference type="EMBL" id="QGKV02000297">
    <property type="protein sequence ID" value="KAF3607565.1"/>
    <property type="molecule type" value="Genomic_DNA"/>
</dbReference>
<dbReference type="Proteomes" id="UP000266723">
    <property type="component" value="Unassembled WGS sequence"/>
</dbReference>
<dbReference type="CDD" id="cd02248">
    <property type="entry name" value="Peptidase_C1A"/>
    <property type="match status" value="1"/>
</dbReference>
<dbReference type="SUPFAM" id="SSF54001">
    <property type="entry name" value="Cysteine proteinases"/>
    <property type="match status" value="1"/>
</dbReference>
<keyword evidence="10" id="KW-1185">Reference proteome</keyword>
<evidence type="ECO:0000256" key="3">
    <source>
        <dbReference type="ARBA" id="ARBA00022801"/>
    </source>
</evidence>
<evidence type="ECO:0000256" key="4">
    <source>
        <dbReference type="ARBA" id="ARBA00022807"/>
    </source>
</evidence>
<dbReference type="PANTHER" id="PTHR12411">
    <property type="entry name" value="CYSTEINE PROTEASE FAMILY C1-RELATED"/>
    <property type="match status" value="1"/>
</dbReference>
<feature type="region of interest" description="Disordered" evidence="6">
    <location>
        <begin position="1"/>
        <end position="23"/>
    </location>
</feature>
<comment type="caution">
    <text evidence="9">The sequence shown here is derived from an EMBL/GenBank/DDBJ whole genome shotgun (WGS) entry which is preliminary data.</text>
</comment>